<dbReference type="EC" id="4.1.3.38" evidence="8"/>
<keyword evidence="6 12" id="KW-0456">Lyase</keyword>
<gene>
    <name evidence="12" type="ORF">A2V91_02565</name>
</gene>
<dbReference type="InterPro" id="IPR036038">
    <property type="entry name" value="Aminotransferase-like"/>
</dbReference>
<dbReference type="NCBIfam" id="TIGR03461">
    <property type="entry name" value="pabC_Proteo"/>
    <property type="match status" value="1"/>
</dbReference>
<dbReference type="GO" id="GO:0008696">
    <property type="term" value="F:4-amino-4-deoxychorismate lyase activity"/>
    <property type="evidence" value="ECO:0007669"/>
    <property type="project" value="UniProtKB-EC"/>
</dbReference>
<dbReference type="GO" id="GO:0008153">
    <property type="term" value="P:4-aminobenzoate biosynthetic process"/>
    <property type="evidence" value="ECO:0007669"/>
    <property type="project" value="TreeGrafter"/>
</dbReference>
<evidence type="ECO:0000256" key="11">
    <source>
        <dbReference type="RuleBase" id="RU004516"/>
    </source>
</evidence>
<evidence type="ECO:0000313" key="13">
    <source>
        <dbReference type="Proteomes" id="UP000179334"/>
    </source>
</evidence>
<dbReference type="Proteomes" id="UP000179334">
    <property type="component" value="Unassembled WGS sequence"/>
</dbReference>
<dbReference type="GO" id="GO:0046656">
    <property type="term" value="P:folic acid biosynthetic process"/>
    <property type="evidence" value="ECO:0007669"/>
    <property type="project" value="UniProtKB-KW"/>
</dbReference>
<sequence>MSSITVLVNGIAVDTISVRDRGFQYGDGLFETIAVSRGTPLLWEQHMRRLAAGAARLAMQPPDIALLRAEVGKLDHDPERGILKIVLTRGISGRGYRPDAAAPMTRVLALLPWPDYPFTWAKEGVAARLCQTRLGTQSRLAGLKHLNRLEQVLARAEWGDEFADGLMRDESGNIIEGTMTNIFLVRDDVLHTPDLTHCGVAGIMRSVVLERAEDLGIGHRVGPVTVAQLEQADEIFLTNSLIGLWPVRRLENR</sequence>
<organism evidence="12 13">
    <name type="scientific">Candidatus Muproteobacteria bacterium RBG_16_64_10</name>
    <dbReference type="NCBI Taxonomy" id="1817757"/>
    <lineage>
        <taxon>Bacteria</taxon>
        <taxon>Pseudomonadati</taxon>
        <taxon>Pseudomonadota</taxon>
        <taxon>Candidatus Muproteobacteria</taxon>
    </lineage>
</organism>
<protein>
    <recommendedName>
        <fullName evidence="8">aminodeoxychorismate lyase</fullName>
        <ecNumber evidence="8">4.1.3.38</ecNumber>
    </recommendedName>
</protein>
<dbReference type="InterPro" id="IPR043131">
    <property type="entry name" value="BCAT-like_N"/>
</dbReference>
<evidence type="ECO:0000256" key="9">
    <source>
        <dbReference type="ARBA" id="ARBA00049529"/>
    </source>
</evidence>
<dbReference type="GO" id="GO:0005829">
    <property type="term" value="C:cytosol"/>
    <property type="evidence" value="ECO:0007669"/>
    <property type="project" value="TreeGrafter"/>
</dbReference>
<comment type="pathway">
    <text evidence="7">Cofactor biosynthesis; tetrahydrofolate biosynthesis; 4-aminobenzoate from chorismate: step 2/2.</text>
</comment>
<evidence type="ECO:0000256" key="6">
    <source>
        <dbReference type="ARBA" id="ARBA00023239"/>
    </source>
</evidence>
<dbReference type="FunFam" id="3.20.10.10:FF:000002">
    <property type="entry name" value="D-alanine aminotransferase"/>
    <property type="match status" value="1"/>
</dbReference>
<evidence type="ECO:0000256" key="7">
    <source>
        <dbReference type="ARBA" id="ARBA00035633"/>
    </source>
</evidence>
<dbReference type="NCBIfam" id="NF004761">
    <property type="entry name" value="PRK06092.1"/>
    <property type="match status" value="1"/>
</dbReference>
<dbReference type="InterPro" id="IPR050571">
    <property type="entry name" value="Class-IV_PLP-Dep_Aminotrnsfr"/>
</dbReference>
<dbReference type="Gene3D" id="3.30.470.10">
    <property type="match status" value="1"/>
</dbReference>
<comment type="subunit">
    <text evidence="3">Homodimer.</text>
</comment>
<evidence type="ECO:0000256" key="4">
    <source>
        <dbReference type="ARBA" id="ARBA00022898"/>
    </source>
</evidence>
<proteinExistence type="inferred from homology"/>
<dbReference type="Pfam" id="PF01063">
    <property type="entry name" value="Aminotran_4"/>
    <property type="match status" value="1"/>
</dbReference>
<evidence type="ECO:0000256" key="2">
    <source>
        <dbReference type="ARBA" id="ARBA00009320"/>
    </source>
</evidence>
<dbReference type="SUPFAM" id="SSF56752">
    <property type="entry name" value="D-aminoacid aminotransferase-like PLP-dependent enzymes"/>
    <property type="match status" value="1"/>
</dbReference>
<dbReference type="GO" id="GO:0030170">
    <property type="term" value="F:pyridoxal phosphate binding"/>
    <property type="evidence" value="ECO:0007669"/>
    <property type="project" value="InterPro"/>
</dbReference>
<dbReference type="CDD" id="cd01559">
    <property type="entry name" value="ADCL_like"/>
    <property type="match status" value="1"/>
</dbReference>
<dbReference type="AlphaFoldDB" id="A0A1F6T7M1"/>
<dbReference type="Gene3D" id="3.20.10.10">
    <property type="entry name" value="D-amino Acid Aminotransferase, subunit A, domain 2"/>
    <property type="match status" value="1"/>
</dbReference>
<dbReference type="InterPro" id="IPR017824">
    <property type="entry name" value="Aminodeoxychorismate_lyase_IV"/>
</dbReference>
<reference evidence="12 13" key="1">
    <citation type="journal article" date="2016" name="Nat. Commun.">
        <title>Thousands of microbial genomes shed light on interconnected biogeochemical processes in an aquifer system.</title>
        <authorList>
            <person name="Anantharaman K."/>
            <person name="Brown C.T."/>
            <person name="Hug L.A."/>
            <person name="Sharon I."/>
            <person name="Castelle C.J."/>
            <person name="Probst A.J."/>
            <person name="Thomas B.C."/>
            <person name="Singh A."/>
            <person name="Wilkins M.J."/>
            <person name="Karaoz U."/>
            <person name="Brodie E.L."/>
            <person name="Williams K.H."/>
            <person name="Hubbard S.S."/>
            <person name="Banfield J.F."/>
        </authorList>
    </citation>
    <scope>NUCLEOTIDE SEQUENCE [LARGE SCALE GENOMIC DNA]</scope>
</reference>
<feature type="non-terminal residue" evidence="12">
    <location>
        <position position="253"/>
    </location>
</feature>
<dbReference type="InterPro" id="IPR018300">
    <property type="entry name" value="Aminotrans_IV_CS"/>
</dbReference>
<evidence type="ECO:0000313" key="12">
    <source>
        <dbReference type="EMBL" id="OGI41120.1"/>
    </source>
</evidence>
<keyword evidence="5" id="KW-0289">Folate biosynthesis</keyword>
<dbReference type="InterPro" id="IPR001544">
    <property type="entry name" value="Aminotrans_IV"/>
</dbReference>
<dbReference type="PROSITE" id="PS00770">
    <property type="entry name" value="AA_TRANSFER_CLASS_4"/>
    <property type="match status" value="1"/>
</dbReference>
<accession>A0A1F6T7M1</accession>
<evidence type="ECO:0000256" key="5">
    <source>
        <dbReference type="ARBA" id="ARBA00022909"/>
    </source>
</evidence>
<comment type="caution">
    <text evidence="12">The sequence shown here is derived from an EMBL/GenBank/DDBJ whole genome shotgun (WGS) entry which is preliminary data.</text>
</comment>
<comment type="cofactor">
    <cofactor evidence="1 11">
        <name>pyridoxal 5'-phosphate</name>
        <dbReference type="ChEBI" id="CHEBI:597326"/>
    </cofactor>
</comment>
<dbReference type="InterPro" id="IPR043132">
    <property type="entry name" value="BCAT-like_C"/>
</dbReference>
<evidence type="ECO:0000256" key="1">
    <source>
        <dbReference type="ARBA" id="ARBA00001933"/>
    </source>
</evidence>
<dbReference type="PANTHER" id="PTHR42743:SF2">
    <property type="entry name" value="AMINODEOXYCHORISMATE LYASE"/>
    <property type="match status" value="1"/>
</dbReference>
<name>A0A1F6T7M1_9PROT</name>
<comment type="similarity">
    <text evidence="2 10">Belongs to the class-IV pyridoxal-phosphate-dependent aminotransferase family.</text>
</comment>
<evidence type="ECO:0000256" key="10">
    <source>
        <dbReference type="RuleBase" id="RU004106"/>
    </source>
</evidence>
<dbReference type="EMBL" id="MFSR01000002">
    <property type="protein sequence ID" value="OGI41120.1"/>
    <property type="molecule type" value="Genomic_DNA"/>
</dbReference>
<keyword evidence="4 11" id="KW-0663">Pyridoxal phosphate</keyword>
<evidence type="ECO:0000256" key="3">
    <source>
        <dbReference type="ARBA" id="ARBA00011738"/>
    </source>
</evidence>
<evidence type="ECO:0000256" key="8">
    <source>
        <dbReference type="ARBA" id="ARBA00035676"/>
    </source>
</evidence>
<dbReference type="PANTHER" id="PTHR42743">
    <property type="entry name" value="AMINO-ACID AMINOTRANSFERASE"/>
    <property type="match status" value="1"/>
</dbReference>
<comment type="catalytic activity">
    <reaction evidence="9">
        <text>4-amino-4-deoxychorismate = 4-aminobenzoate + pyruvate + H(+)</text>
        <dbReference type="Rhea" id="RHEA:16201"/>
        <dbReference type="ChEBI" id="CHEBI:15361"/>
        <dbReference type="ChEBI" id="CHEBI:15378"/>
        <dbReference type="ChEBI" id="CHEBI:17836"/>
        <dbReference type="ChEBI" id="CHEBI:58406"/>
        <dbReference type="EC" id="4.1.3.38"/>
    </reaction>
</comment>